<dbReference type="InterPro" id="IPR000719">
    <property type="entry name" value="Prot_kinase_dom"/>
</dbReference>
<dbReference type="Proteomes" id="UP000091820">
    <property type="component" value="Unassembled WGS sequence"/>
</dbReference>
<dbReference type="PANTHER" id="PTHR11042">
    <property type="entry name" value="EUKARYOTIC TRANSLATION INITIATION FACTOR 2-ALPHA KINASE EIF2-ALPHA KINASE -RELATED"/>
    <property type="match status" value="1"/>
</dbReference>
<feature type="domain" description="Protein kinase" evidence="8">
    <location>
        <begin position="13"/>
        <end position="306"/>
    </location>
</feature>
<dbReference type="InterPro" id="IPR050339">
    <property type="entry name" value="CC_SR_Kinase"/>
</dbReference>
<evidence type="ECO:0000313" key="9">
    <source>
        <dbReference type="EnsemblMetazoa" id="GBRI026540-PA"/>
    </source>
</evidence>
<evidence type="ECO:0000256" key="4">
    <source>
        <dbReference type="ARBA" id="ARBA00022741"/>
    </source>
</evidence>
<dbReference type="GO" id="GO:0005524">
    <property type="term" value="F:ATP binding"/>
    <property type="evidence" value="ECO:0007669"/>
    <property type="project" value="UniProtKB-UniRule"/>
</dbReference>
<dbReference type="STRING" id="37001.A0A1A9WNU6"/>
<dbReference type="GO" id="GO:0004694">
    <property type="term" value="F:eukaryotic translation initiation factor 2alpha kinase activity"/>
    <property type="evidence" value="ECO:0007669"/>
    <property type="project" value="TreeGrafter"/>
</dbReference>
<reference evidence="9" key="2">
    <citation type="submission" date="2020-05" db="UniProtKB">
        <authorList>
            <consortium name="EnsemblMetazoa"/>
        </authorList>
    </citation>
    <scope>IDENTIFICATION</scope>
    <source>
        <strain evidence="9">IAEA</strain>
    </source>
</reference>
<keyword evidence="2" id="KW-0723">Serine/threonine-protein kinase</keyword>
<dbReference type="VEuPathDB" id="VectorBase:GBRI026540"/>
<dbReference type="PANTHER" id="PTHR11042:SF160">
    <property type="entry name" value="EUKARYOTIC TRANSLATION INITIATION FACTOR 2-ALPHA KINASE 1"/>
    <property type="match status" value="1"/>
</dbReference>
<dbReference type="InterPro" id="IPR011009">
    <property type="entry name" value="Kinase-like_dom_sf"/>
</dbReference>
<feature type="domain" description="Protein kinase" evidence="8">
    <location>
        <begin position="293"/>
        <end position="545"/>
    </location>
</feature>
<protein>
    <recommendedName>
        <fullName evidence="1">non-specific serine/threonine protein kinase</fullName>
        <ecNumber evidence="1">2.7.11.1</ecNumber>
    </recommendedName>
</protein>
<keyword evidence="3" id="KW-0808">Transferase</keyword>
<dbReference type="GO" id="GO:0005737">
    <property type="term" value="C:cytoplasm"/>
    <property type="evidence" value="ECO:0007669"/>
    <property type="project" value="TreeGrafter"/>
</dbReference>
<keyword evidence="10" id="KW-1185">Reference proteome</keyword>
<proteinExistence type="predicted"/>
<dbReference type="PROSITE" id="PS00107">
    <property type="entry name" value="PROTEIN_KINASE_ATP"/>
    <property type="match status" value="1"/>
</dbReference>
<sequence length="870" mass="101304">MAMEGIENPSMNFNIIKTLDRGSGWCTLEVENGNNNSKYNLKLACIDDFIQPYVEDNLEKLTKCHHQNVINYYNKGFFKTMSSTWLENEDIKQLIYKPLIMYPHLATGRLLYAYAIMEANNDMSLRRWLRENTIEQRPNDIYSIFHQLIRAVHYIHSKKLEHNYLKPSNIFVSQNAQIKIGSFGLPYEHRPLFKATDCYNPDIMYGRNDIRSLGLIFFELLLDGVDDSERKSALDNVISHRYPEGFVSKYIKEYLLIERMVLSSSPSLEDLHSQLDNIPRELNKNENNLQSNFNEVEILDNGTSWVLFKARRKCVDRQCFVKVNTLPDSSRDMWTSMDCDHPNILKYNHSLAEEPFRFPLKNSPNLYIFSDFHDQTLRDWLVKNNSVKQRADYIISIFDQIVKSVKYIHTNGLIHRNLKAKNIFISKETKKELELKIGLFGFANEDNEIDIYKAPEQGSNSNYDKKVDIFSLGLIIYEIINCESKEKLFNTLRSFKLGKYCLKEFAKDYPIGCPLLEKMLSHKPDDRPTADELYSQLSKILEDYYDNIYADKTSHFEKSFSIIESLGGGSYGHVFLVKNEVDDKQYAVKRVFLRQRSDQKEFSKDVEKSKEEVKNLAKLKHKNIVEYKHNAWIERMPAAWRKKNDENLKNRHDRNKISSMIVTSNVVSPPNMHNSVEPVTEVYLYIQMEYCNGGSLENWLREDTNKERIGHTRNFFLQMTDAVEYMHSKNVIHGDLHTANIFISQKGEEEPQIKIGDFGLAYKRKGTGEISSSTSSAAVHTSYVGKKNYTASEVTDDIYSLGLIFYKLLKYLGFNMGDLESLDGKYPKQFSEEGSREYLLETMLSKLPEKRPNASRLKKTVQEMLDSHKI</sequence>
<dbReference type="EnsemblMetazoa" id="GBRI026540-RA">
    <property type="protein sequence ID" value="GBRI026540-PA"/>
    <property type="gene ID" value="GBRI026540"/>
</dbReference>
<feature type="binding site" evidence="7">
    <location>
        <position position="589"/>
    </location>
    <ligand>
        <name>ATP</name>
        <dbReference type="ChEBI" id="CHEBI:30616"/>
    </ligand>
</feature>
<dbReference type="AlphaFoldDB" id="A0A1A9WNU6"/>
<dbReference type="Pfam" id="PF00069">
    <property type="entry name" value="Pkinase"/>
    <property type="match status" value="3"/>
</dbReference>
<dbReference type="InterPro" id="IPR017441">
    <property type="entry name" value="Protein_kinase_ATP_BS"/>
</dbReference>
<dbReference type="Gene3D" id="1.10.510.10">
    <property type="entry name" value="Transferase(Phosphotransferase) domain 1"/>
    <property type="match status" value="3"/>
</dbReference>
<evidence type="ECO:0000313" key="10">
    <source>
        <dbReference type="Proteomes" id="UP000091820"/>
    </source>
</evidence>
<evidence type="ECO:0000256" key="6">
    <source>
        <dbReference type="ARBA" id="ARBA00022840"/>
    </source>
</evidence>
<evidence type="ECO:0000256" key="2">
    <source>
        <dbReference type="ARBA" id="ARBA00022527"/>
    </source>
</evidence>
<dbReference type="EC" id="2.7.11.1" evidence="1"/>
<keyword evidence="4 7" id="KW-0547">Nucleotide-binding</keyword>
<evidence type="ECO:0000256" key="5">
    <source>
        <dbReference type="ARBA" id="ARBA00022777"/>
    </source>
</evidence>
<dbReference type="GO" id="GO:0005634">
    <property type="term" value="C:nucleus"/>
    <property type="evidence" value="ECO:0007669"/>
    <property type="project" value="TreeGrafter"/>
</dbReference>
<name>A0A1A9WNU6_9MUSC</name>
<evidence type="ECO:0000256" key="7">
    <source>
        <dbReference type="PROSITE-ProRule" id="PRU10141"/>
    </source>
</evidence>
<evidence type="ECO:0000259" key="8">
    <source>
        <dbReference type="PROSITE" id="PS50011"/>
    </source>
</evidence>
<dbReference type="Gene3D" id="3.30.200.20">
    <property type="entry name" value="Phosphorylase Kinase, domain 1"/>
    <property type="match status" value="2"/>
</dbReference>
<evidence type="ECO:0000256" key="3">
    <source>
        <dbReference type="ARBA" id="ARBA00022679"/>
    </source>
</evidence>
<reference evidence="10" key="1">
    <citation type="submission" date="2014-03" db="EMBL/GenBank/DDBJ databases">
        <authorList>
            <person name="Aksoy S."/>
            <person name="Warren W."/>
            <person name="Wilson R.K."/>
        </authorList>
    </citation>
    <scope>NUCLEOTIDE SEQUENCE [LARGE SCALE GENOMIC DNA]</scope>
    <source>
        <strain evidence="10">IAEA</strain>
    </source>
</reference>
<keyword evidence="5" id="KW-0418">Kinase</keyword>
<dbReference type="PROSITE" id="PS50011">
    <property type="entry name" value="PROTEIN_KINASE_DOM"/>
    <property type="match status" value="3"/>
</dbReference>
<evidence type="ECO:0000256" key="1">
    <source>
        <dbReference type="ARBA" id="ARBA00012513"/>
    </source>
</evidence>
<feature type="domain" description="Protein kinase" evidence="8">
    <location>
        <begin position="560"/>
        <end position="865"/>
    </location>
</feature>
<keyword evidence="6 7" id="KW-0067">ATP-binding</keyword>
<accession>A0A1A9WNU6</accession>
<organism evidence="9 10">
    <name type="scientific">Glossina brevipalpis</name>
    <dbReference type="NCBI Taxonomy" id="37001"/>
    <lineage>
        <taxon>Eukaryota</taxon>
        <taxon>Metazoa</taxon>
        <taxon>Ecdysozoa</taxon>
        <taxon>Arthropoda</taxon>
        <taxon>Hexapoda</taxon>
        <taxon>Insecta</taxon>
        <taxon>Pterygota</taxon>
        <taxon>Neoptera</taxon>
        <taxon>Endopterygota</taxon>
        <taxon>Diptera</taxon>
        <taxon>Brachycera</taxon>
        <taxon>Muscomorpha</taxon>
        <taxon>Hippoboscoidea</taxon>
        <taxon>Glossinidae</taxon>
        <taxon>Glossina</taxon>
    </lineage>
</organism>
<dbReference type="SUPFAM" id="SSF56112">
    <property type="entry name" value="Protein kinase-like (PK-like)"/>
    <property type="match status" value="3"/>
</dbReference>